<keyword evidence="5" id="KW-0378">Hydrolase</keyword>
<feature type="domain" description="Type I restriction modification DNA specificity" evidence="4">
    <location>
        <begin position="214"/>
        <end position="388"/>
    </location>
</feature>
<dbReference type="PANTHER" id="PTHR30408">
    <property type="entry name" value="TYPE-1 RESTRICTION ENZYME ECOKI SPECIFICITY PROTEIN"/>
    <property type="match status" value="1"/>
</dbReference>
<keyword evidence="3" id="KW-0238">DNA-binding</keyword>
<gene>
    <name evidence="5" type="ORF">H0N91_18175</name>
</gene>
<dbReference type="InterPro" id="IPR000055">
    <property type="entry name" value="Restrct_endonuc_typeI_TRD"/>
</dbReference>
<name>A0A853JTV9_9FIRM</name>
<comment type="similarity">
    <text evidence="1">Belongs to the type-I restriction system S methylase family.</text>
</comment>
<dbReference type="GO" id="GO:0004519">
    <property type="term" value="F:endonuclease activity"/>
    <property type="evidence" value="ECO:0007669"/>
    <property type="project" value="UniProtKB-KW"/>
</dbReference>
<feature type="domain" description="Type I restriction modification DNA specificity" evidence="4">
    <location>
        <begin position="21"/>
        <end position="185"/>
    </location>
</feature>
<evidence type="ECO:0000256" key="1">
    <source>
        <dbReference type="ARBA" id="ARBA00010923"/>
    </source>
</evidence>
<evidence type="ECO:0000256" key="2">
    <source>
        <dbReference type="ARBA" id="ARBA00022747"/>
    </source>
</evidence>
<comment type="caution">
    <text evidence="5">The sequence shown here is derived from an EMBL/GenBank/DDBJ whole genome shotgun (WGS) entry which is preliminary data.</text>
</comment>
<dbReference type="InterPro" id="IPR044946">
    <property type="entry name" value="Restrct_endonuc_typeI_TRD_sf"/>
</dbReference>
<dbReference type="CDD" id="cd17494">
    <property type="entry name" value="RMtype1_S_Sma198ORF994P-TRD2-CR2_like"/>
    <property type="match status" value="1"/>
</dbReference>
<dbReference type="AlphaFoldDB" id="A0A853JTV9"/>
<dbReference type="RefSeq" id="WP_148429945.1">
    <property type="nucleotide sequence ID" value="NZ_CABJAI010000012.1"/>
</dbReference>
<reference evidence="5 6" key="1">
    <citation type="submission" date="2020-07" db="EMBL/GenBank/DDBJ databases">
        <title>Organ Donor 1.</title>
        <authorList>
            <person name="Marsh A.J."/>
            <person name="Azcarate-Peril M.A."/>
        </authorList>
    </citation>
    <scope>NUCLEOTIDE SEQUENCE [LARGE SCALE GENOMIC DNA]</scope>
    <source>
        <strain evidence="5 6">AMC0717</strain>
    </source>
</reference>
<dbReference type="InterPro" id="IPR052021">
    <property type="entry name" value="Type-I_RS_S_subunit"/>
</dbReference>
<protein>
    <submittedName>
        <fullName evidence="5">Restriction endonuclease subunit S</fullName>
    </submittedName>
</protein>
<dbReference type="GO" id="GO:0003677">
    <property type="term" value="F:DNA binding"/>
    <property type="evidence" value="ECO:0007669"/>
    <property type="project" value="UniProtKB-KW"/>
</dbReference>
<sequence length="401" mass="45338">MSEKEEKIPIRRFKEFEHADAWEQRKLSQMCQITMGQSPDGTTYSDTPSDYILVQGNADLKDGWVCPRIWTTQKTKTADAGDLIMSVRAPAGAMGKTAYNVVLGRGVAGIKGNEFVYQILVKMDSEGHWKKLAAGSTFESINSDTVCNAEIIVPQDVKEQKAIGEYFKCLDTLITLHQRKLEKIKSLKKAYLSEMFPAKGECKPKRRFAGYTDAWEQCKLGEVCLEIGDGLHSAPLYDDAGKYYFINGNNLIEGKIIIDKLETPKVSNEVFEKNNSQLDNNTVLLSINGTIGNLAYYQGENVMLGKSAAYLKVKNIEKKYLYTVLQTPMILRQFDLSLTGTTIKNLGLSAIKNTIVYMPIKEEQERIGEYFSQLDHLITLHQRKFEKLQSLKQAYLNEMFV</sequence>
<keyword evidence="5" id="KW-0540">Nuclease</keyword>
<dbReference type="EMBL" id="JACCKS010000030">
    <property type="protein sequence ID" value="NZA40004.1"/>
    <property type="molecule type" value="Genomic_DNA"/>
</dbReference>
<keyword evidence="2" id="KW-0680">Restriction system</keyword>
<keyword evidence="5" id="KW-0255">Endonuclease</keyword>
<dbReference type="Gene3D" id="3.90.220.20">
    <property type="entry name" value="DNA methylase specificity domains"/>
    <property type="match status" value="2"/>
</dbReference>
<dbReference type="PANTHER" id="PTHR30408:SF12">
    <property type="entry name" value="TYPE I RESTRICTION ENZYME MJAVIII SPECIFICITY SUBUNIT"/>
    <property type="match status" value="1"/>
</dbReference>
<dbReference type="Pfam" id="PF01420">
    <property type="entry name" value="Methylase_S"/>
    <property type="match status" value="2"/>
</dbReference>
<dbReference type="Proteomes" id="UP000586254">
    <property type="component" value="Unassembled WGS sequence"/>
</dbReference>
<organism evidence="5 6">
    <name type="scientific">Eubacterium callanderi</name>
    <dbReference type="NCBI Taxonomy" id="53442"/>
    <lineage>
        <taxon>Bacteria</taxon>
        <taxon>Bacillati</taxon>
        <taxon>Bacillota</taxon>
        <taxon>Clostridia</taxon>
        <taxon>Eubacteriales</taxon>
        <taxon>Eubacteriaceae</taxon>
        <taxon>Eubacterium</taxon>
    </lineage>
</organism>
<accession>A0A853JTV9</accession>
<dbReference type="Gene3D" id="1.10.287.1120">
    <property type="entry name" value="Bipartite methylase S protein"/>
    <property type="match status" value="1"/>
</dbReference>
<proteinExistence type="inferred from homology"/>
<evidence type="ECO:0000313" key="6">
    <source>
        <dbReference type="Proteomes" id="UP000586254"/>
    </source>
</evidence>
<evidence type="ECO:0000313" key="5">
    <source>
        <dbReference type="EMBL" id="NZA40004.1"/>
    </source>
</evidence>
<dbReference type="GO" id="GO:0009307">
    <property type="term" value="P:DNA restriction-modification system"/>
    <property type="evidence" value="ECO:0007669"/>
    <property type="project" value="UniProtKB-KW"/>
</dbReference>
<evidence type="ECO:0000256" key="3">
    <source>
        <dbReference type="ARBA" id="ARBA00023125"/>
    </source>
</evidence>
<dbReference type="SUPFAM" id="SSF116734">
    <property type="entry name" value="DNA methylase specificity domain"/>
    <property type="match status" value="2"/>
</dbReference>
<evidence type="ECO:0000259" key="4">
    <source>
        <dbReference type="Pfam" id="PF01420"/>
    </source>
</evidence>